<accession>A0A951U3Q3</accession>
<protein>
    <submittedName>
        <fullName evidence="2">Lipase family protein</fullName>
    </submittedName>
</protein>
<evidence type="ECO:0000313" key="3">
    <source>
        <dbReference type="Proteomes" id="UP000707356"/>
    </source>
</evidence>
<dbReference type="Gene3D" id="3.40.50.1820">
    <property type="entry name" value="alpha/beta hydrolase"/>
    <property type="match status" value="1"/>
</dbReference>
<evidence type="ECO:0000259" key="1">
    <source>
        <dbReference type="Pfam" id="PF01764"/>
    </source>
</evidence>
<dbReference type="InterPro" id="IPR051218">
    <property type="entry name" value="Sec_MonoDiacylglyc_Lipase"/>
</dbReference>
<dbReference type="InterPro" id="IPR029058">
    <property type="entry name" value="AB_hydrolase_fold"/>
</dbReference>
<dbReference type="PANTHER" id="PTHR45856">
    <property type="entry name" value="ALPHA/BETA-HYDROLASES SUPERFAMILY PROTEIN"/>
    <property type="match status" value="1"/>
</dbReference>
<evidence type="ECO:0000313" key="2">
    <source>
        <dbReference type="EMBL" id="MBW4464893.1"/>
    </source>
</evidence>
<dbReference type="Proteomes" id="UP000707356">
    <property type="component" value="Unassembled WGS sequence"/>
</dbReference>
<comment type="caution">
    <text evidence="2">The sequence shown here is derived from an EMBL/GenBank/DDBJ whole genome shotgun (WGS) entry which is preliminary data.</text>
</comment>
<dbReference type="InterPro" id="IPR002921">
    <property type="entry name" value="Fungal_lipase-type"/>
</dbReference>
<dbReference type="EMBL" id="JAHHHV010000024">
    <property type="protein sequence ID" value="MBW4464893.1"/>
    <property type="molecule type" value="Genomic_DNA"/>
</dbReference>
<organism evidence="2 3">
    <name type="scientific">Pegethrix bostrychoides GSE-TBD4-15B</name>
    <dbReference type="NCBI Taxonomy" id="2839662"/>
    <lineage>
        <taxon>Bacteria</taxon>
        <taxon>Bacillati</taxon>
        <taxon>Cyanobacteriota</taxon>
        <taxon>Cyanophyceae</taxon>
        <taxon>Oculatellales</taxon>
        <taxon>Oculatellaceae</taxon>
        <taxon>Pegethrix</taxon>
    </lineage>
</organism>
<feature type="domain" description="Fungal lipase-type" evidence="1">
    <location>
        <begin position="68"/>
        <end position="204"/>
    </location>
</feature>
<dbReference type="GO" id="GO:0006629">
    <property type="term" value="P:lipid metabolic process"/>
    <property type="evidence" value="ECO:0007669"/>
    <property type="project" value="InterPro"/>
</dbReference>
<name>A0A951U3Q3_9CYAN</name>
<proteinExistence type="predicted"/>
<dbReference type="AlphaFoldDB" id="A0A951U3Q3"/>
<dbReference type="CDD" id="cd00519">
    <property type="entry name" value="Lipase_3"/>
    <property type="match status" value="1"/>
</dbReference>
<dbReference type="PANTHER" id="PTHR45856:SF11">
    <property type="entry name" value="FUNGAL LIPASE-LIKE DOMAIN-CONTAINING PROTEIN"/>
    <property type="match status" value="1"/>
</dbReference>
<reference evidence="2" key="2">
    <citation type="journal article" date="2022" name="Microbiol. Resour. Announc.">
        <title>Metagenome Sequencing to Explore Phylogenomics of Terrestrial Cyanobacteria.</title>
        <authorList>
            <person name="Ward R.D."/>
            <person name="Stajich J.E."/>
            <person name="Johansen J.R."/>
            <person name="Huntemann M."/>
            <person name="Clum A."/>
            <person name="Foster B."/>
            <person name="Foster B."/>
            <person name="Roux S."/>
            <person name="Palaniappan K."/>
            <person name="Varghese N."/>
            <person name="Mukherjee S."/>
            <person name="Reddy T.B.K."/>
            <person name="Daum C."/>
            <person name="Copeland A."/>
            <person name="Chen I.A."/>
            <person name="Ivanova N.N."/>
            <person name="Kyrpides N.C."/>
            <person name="Shapiro N."/>
            <person name="Eloe-Fadrosh E.A."/>
            <person name="Pietrasiak N."/>
        </authorList>
    </citation>
    <scope>NUCLEOTIDE SEQUENCE</scope>
    <source>
        <strain evidence="2">GSE-TBD4-15B</strain>
    </source>
</reference>
<reference evidence="2" key="1">
    <citation type="submission" date="2021-05" db="EMBL/GenBank/DDBJ databases">
        <authorList>
            <person name="Pietrasiak N."/>
            <person name="Ward R."/>
            <person name="Stajich J.E."/>
            <person name="Kurbessoian T."/>
        </authorList>
    </citation>
    <scope>NUCLEOTIDE SEQUENCE</scope>
    <source>
        <strain evidence="2">GSE-TBD4-15B</strain>
    </source>
</reference>
<dbReference type="SUPFAM" id="SSF53474">
    <property type="entry name" value="alpha/beta-Hydrolases"/>
    <property type="match status" value="1"/>
</dbReference>
<dbReference type="Pfam" id="PF01764">
    <property type="entry name" value="Lipase_3"/>
    <property type="match status" value="1"/>
</dbReference>
<sequence length="297" mass="31664">MTLEALSMDCRSLCASVVTYGINSVGQLTPLNPYYSSVEFLAPPAVFVAGEDDIDACLVGTTEQDILVAFRGTIPPNIHSQESMLDWISDLTDEPIAVPGIAGKVHQGFWQGLSALWVPLLKEIKQQTAATGLPLHITGHSKGGALASLAALRLKQETDIAPASVITYASPHPGDSDFAKQYDLEIPYHSRYEYGNDIVPHVVPDAAFIDAVAHLPELGKFCKGMENWDYSGVGVLQFIDWNQKHIVKASSELHIERLIRLAGAIAAGKFAEIIDAHSASSGGGYMGGICSSSCAGG</sequence>
<gene>
    <name evidence="2" type="ORF">KME07_05570</name>
</gene>